<proteinExistence type="predicted"/>
<name>A0A939JI63_9ACTN</name>
<protein>
    <submittedName>
        <fullName evidence="2">Uncharacterized protein</fullName>
    </submittedName>
</protein>
<dbReference type="AlphaFoldDB" id="A0A939JI63"/>
<gene>
    <name evidence="2" type="ORF">J0695_16365</name>
</gene>
<feature type="region of interest" description="Disordered" evidence="1">
    <location>
        <begin position="74"/>
        <end position="120"/>
    </location>
</feature>
<comment type="caution">
    <text evidence="2">The sequence shown here is derived from an EMBL/GenBank/DDBJ whole genome shotgun (WGS) entry which is preliminary data.</text>
</comment>
<evidence type="ECO:0000313" key="3">
    <source>
        <dbReference type="Proteomes" id="UP000664167"/>
    </source>
</evidence>
<organism evidence="2 3">
    <name type="scientific">Streptomyces beijiangensis</name>
    <dbReference type="NCBI Taxonomy" id="163361"/>
    <lineage>
        <taxon>Bacteria</taxon>
        <taxon>Bacillati</taxon>
        <taxon>Actinomycetota</taxon>
        <taxon>Actinomycetes</taxon>
        <taxon>Kitasatosporales</taxon>
        <taxon>Streptomycetaceae</taxon>
        <taxon>Streptomyces</taxon>
    </lineage>
</organism>
<sequence length="120" mass="13450">MLRHYGVDLLDWHRGRLSSRRLAVLVQHMPRDSALARAIHGEAADWTATDHLLAYVVDQLAEANWMFATVNRDEDEEPLEYPAPLRRPGITEEIPPLDGSAPKAVPRNPSPAELSQFFAG</sequence>
<accession>A0A939JI63</accession>
<dbReference type="EMBL" id="JAFLRJ010000149">
    <property type="protein sequence ID" value="MBO0513362.1"/>
    <property type="molecule type" value="Genomic_DNA"/>
</dbReference>
<reference evidence="2" key="1">
    <citation type="submission" date="2021-03" db="EMBL/GenBank/DDBJ databases">
        <title>Streptomyces poriferae sp. nov., a novel marine sponge-derived Actinobacteria species with anti-MRSA activity.</title>
        <authorList>
            <person name="Sandoval-Powers M."/>
            <person name="Kralova S."/>
            <person name="Nguyen G.-S."/>
            <person name="Fawwal D."/>
            <person name="Degnes K."/>
            <person name="Klinkenberg G."/>
            <person name="Sletta H."/>
            <person name="Wentzel A."/>
            <person name="Liles M.R."/>
        </authorList>
    </citation>
    <scope>NUCLEOTIDE SEQUENCE</scope>
    <source>
        <strain evidence="2">DSM 41794</strain>
    </source>
</reference>
<keyword evidence="3" id="KW-1185">Reference proteome</keyword>
<evidence type="ECO:0000256" key="1">
    <source>
        <dbReference type="SAM" id="MobiDB-lite"/>
    </source>
</evidence>
<evidence type="ECO:0000313" key="2">
    <source>
        <dbReference type="EMBL" id="MBO0513362.1"/>
    </source>
</evidence>
<dbReference type="Proteomes" id="UP000664167">
    <property type="component" value="Unassembled WGS sequence"/>
</dbReference>